<evidence type="ECO:0000256" key="13">
    <source>
        <dbReference type="ARBA" id="ARBA00029511"/>
    </source>
</evidence>
<dbReference type="Gene3D" id="1.10.510.10">
    <property type="entry name" value="Transferase(Phosphotransferase) domain 1"/>
    <property type="match status" value="1"/>
</dbReference>
<keyword evidence="11 15" id="KW-0448">Lipopolysaccharide biosynthesis</keyword>
<evidence type="ECO:0000256" key="5">
    <source>
        <dbReference type="ARBA" id="ARBA00022475"/>
    </source>
</evidence>
<dbReference type="SUPFAM" id="SSF56112">
    <property type="entry name" value="Protein kinase-like (PK-like)"/>
    <property type="match status" value="1"/>
</dbReference>
<dbReference type="KEGG" id="apor:DDU33_08995"/>
<evidence type="ECO:0000256" key="9">
    <source>
        <dbReference type="ARBA" id="ARBA00022777"/>
    </source>
</evidence>
<dbReference type="Pfam" id="PF06293">
    <property type="entry name" value="Kdo"/>
    <property type="match status" value="1"/>
</dbReference>
<keyword evidence="7 15" id="KW-0808">Transferase</keyword>
<dbReference type="AlphaFoldDB" id="A0A2U8FKU7"/>
<comment type="pathway">
    <text evidence="2 15">Bacterial outer membrane biogenesis; LPS core biosynthesis.</text>
</comment>
<dbReference type="GO" id="GO:0005524">
    <property type="term" value="F:ATP binding"/>
    <property type="evidence" value="ECO:0007669"/>
    <property type="project" value="UniProtKB-UniRule"/>
</dbReference>
<keyword evidence="10 15" id="KW-0067">ATP-binding</keyword>
<dbReference type="EMBL" id="CP029206">
    <property type="protein sequence ID" value="AWI51609.1"/>
    <property type="molecule type" value="Genomic_DNA"/>
</dbReference>
<keyword evidence="8 15" id="KW-0547">Nucleotide-binding</keyword>
<name>A0A2U8FKU7_9PAST</name>
<evidence type="ECO:0000256" key="14">
    <source>
        <dbReference type="ARBA" id="ARBA00034417"/>
    </source>
</evidence>
<organism evidence="16 17">
    <name type="scientific">Actinobacillus porcitonsillarum</name>
    <dbReference type="NCBI Taxonomy" id="189834"/>
    <lineage>
        <taxon>Bacteria</taxon>
        <taxon>Pseudomonadati</taxon>
        <taxon>Pseudomonadota</taxon>
        <taxon>Gammaproteobacteria</taxon>
        <taxon>Pasteurellales</taxon>
        <taxon>Pasteurellaceae</taxon>
        <taxon>Actinobacillus</taxon>
    </lineage>
</organism>
<evidence type="ECO:0000256" key="11">
    <source>
        <dbReference type="ARBA" id="ARBA00022985"/>
    </source>
</evidence>
<dbReference type="Proteomes" id="UP000244920">
    <property type="component" value="Chromosome"/>
</dbReference>
<dbReference type="NCBIfam" id="NF002475">
    <property type="entry name" value="PRK01723.1"/>
    <property type="match status" value="1"/>
</dbReference>
<evidence type="ECO:0000256" key="3">
    <source>
        <dbReference type="ARBA" id="ARBA00010327"/>
    </source>
</evidence>
<evidence type="ECO:0000313" key="17">
    <source>
        <dbReference type="Proteomes" id="UP000244920"/>
    </source>
</evidence>
<evidence type="ECO:0000256" key="12">
    <source>
        <dbReference type="ARBA" id="ARBA00023136"/>
    </source>
</evidence>
<keyword evidence="5 15" id="KW-1003">Cell membrane</keyword>
<dbReference type="InterPro" id="IPR022826">
    <property type="entry name" value="KDO_kinase"/>
</dbReference>
<comment type="subcellular location">
    <subcellularLocation>
        <location evidence="1 15">Cell inner membrane</location>
        <topology evidence="1 15">Peripheral membrane protein</topology>
        <orientation evidence="1 15">Cytoplasmic side</orientation>
    </subcellularLocation>
</comment>
<comment type="similarity">
    <text evidence="3 15">Belongs to the protein kinase superfamily. KdkA/RfaP family.</text>
</comment>
<keyword evidence="17" id="KW-1185">Reference proteome</keyword>
<dbReference type="UniPathway" id="UPA00958"/>
<evidence type="ECO:0000256" key="6">
    <source>
        <dbReference type="ARBA" id="ARBA00022519"/>
    </source>
</evidence>
<evidence type="ECO:0000256" key="1">
    <source>
        <dbReference type="ARBA" id="ARBA00004515"/>
    </source>
</evidence>
<feature type="active site" evidence="15">
    <location>
        <position position="166"/>
    </location>
</feature>
<accession>A0A2U8FKU7</accession>
<evidence type="ECO:0000256" key="4">
    <source>
        <dbReference type="ARBA" id="ARBA00011988"/>
    </source>
</evidence>
<evidence type="ECO:0000256" key="2">
    <source>
        <dbReference type="ARBA" id="ARBA00004713"/>
    </source>
</evidence>
<reference evidence="17" key="1">
    <citation type="submission" date="2018-05" db="EMBL/GenBank/DDBJ databases">
        <title>Complete genome sequence of Actinobacillus porcitonsillarum reference strain 9953L55 (CCUG 46996).</title>
        <authorList>
            <person name="Dona V."/>
            <person name="Perreten V."/>
        </authorList>
    </citation>
    <scope>NUCLEOTIDE SEQUENCE [LARGE SCALE GENOMIC DNA]</scope>
    <source>
        <strain evidence="17">9953L55</strain>
    </source>
</reference>
<evidence type="ECO:0000256" key="10">
    <source>
        <dbReference type="ARBA" id="ARBA00022840"/>
    </source>
</evidence>
<comment type="function">
    <text evidence="15">Catalyzes the ATP-dependent phosphorylation of the 3-deoxy-D-manno-octulosonic acid (Kdo) residue in Kdo-lipid IV(A) at the 4-OH position.</text>
</comment>
<dbReference type="HAMAP" id="MF_00521">
    <property type="entry name" value="KDO_kinase"/>
    <property type="match status" value="1"/>
</dbReference>
<dbReference type="GO" id="GO:0016773">
    <property type="term" value="F:phosphotransferase activity, alcohol group as acceptor"/>
    <property type="evidence" value="ECO:0007669"/>
    <property type="project" value="UniProtKB-UniRule"/>
</dbReference>
<proteinExistence type="inferred from homology"/>
<keyword evidence="12 15" id="KW-0472">Membrane</keyword>
<keyword evidence="6 15" id="KW-0997">Cell inner membrane</keyword>
<evidence type="ECO:0000256" key="8">
    <source>
        <dbReference type="ARBA" id="ARBA00022741"/>
    </source>
</evidence>
<dbReference type="InterPro" id="IPR011009">
    <property type="entry name" value="Kinase-like_dom_sf"/>
</dbReference>
<dbReference type="RefSeq" id="WP_108924808.1">
    <property type="nucleotide sequence ID" value="NZ_CP029206.1"/>
</dbReference>
<keyword evidence="9 15" id="KW-0418">Kinase</keyword>
<evidence type="ECO:0000313" key="16">
    <source>
        <dbReference type="EMBL" id="AWI51609.1"/>
    </source>
</evidence>
<dbReference type="EC" id="2.7.1.166" evidence="4 15"/>
<dbReference type="GO" id="GO:0016301">
    <property type="term" value="F:kinase activity"/>
    <property type="evidence" value="ECO:0007669"/>
    <property type="project" value="UniProtKB-KW"/>
</dbReference>
<dbReference type="GO" id="GO:0009244">
    <property type="term" value="P:lipopolysaccharide core region biosynthetic process"/>
    <property type="evidence" value="ECO:0007669"/>
    <property type="project" value="UniProtKB-UniRule"/>
</dbReference>
<sequence>MIYYHFNQTLVSKTHQSVLESLFNQQDFTHSERLLGFSKGRGTAWFLNTQAELGINIVLRHYYRGGLFGKIVKDHYLFRGIKQTRAYQEFELLQKMYNWGLPVPRPVGIQIKKSIFCYQANIMIEKIEQTQDLSKLLQKQALSAEQYQQIGQLIRQLHNKQIHHSDLNIHNILLDSAENFWLIDFDKCHVEQGDEWKKDNLNRLLRSFRKEKGRLNILFNETDWENLLKGYHA</sequence>
<evidence type="ECO:0000256" key="15">
    <source>
        <dbReference type="HAMAP-Rule" id="MF_00521"/>
    </source>
</evidence>
<protein>
    <recommendedName>
        <fullName evidence="13 15">3-deoxy-D-manno-octulosonic acid kinase</fullName>
        <shortName evidence="15">Kdo kinase</shortName>
        <ecNumber evidence="4 15">2.7.1.166</ecNumber>
    </recommendedName>
</protein>
<evidence type="ECO:0000256" key="7">
    <source>
        <dbReference type="ARBA" id="ARBA00022679"/>
    </source>
</evidence>
<gene>
    <name evidence="15" type="primary">kdkA</name>
    <name evidence="16" type="ORF">DDU33_08995</name>
</gene>
<comment type="catalytic activity">
    <reaction evidence="14 15">
        <text>an alpha-Kdo-(2-&gt;6)-lipid IVA + ATP = a 4-O-phospho-alpha-Kdo-(2-&gt;6)-lipid IVA + ADP + H(+)</text>
        <dbReference type="Rhea" id="RHEA:74271"/>
        <dbReference type="ChEBI" id="CHEBI:15378"/>
        <dbReference type="ChEBI" id="CHEBI:30616"/>
        <dbReference type="ChEBI" id="CHEBI:176428"/>
        <dbReference type="ChEBI" id="CHEBI:193140"/>
        <dbReference type="ChEBI" id="CHEBI:456216"/>
        <dbReference type="EC" id="2.7.1.166"/>
    </reaction>
</comment>
<dbReference type="GO" id="GO:0005886">
    <property type="term" value="C:plasma membrane"/>
    <property type="evidence" value="ECO:0007669"/>
    <property type="project" value="UniProtKB-SubCell"/>
</dbReference>